<comment type="caution">
    <text evidence="1">The sequence shown here is derived from an EMBL/GenBank/DDBJ whole genome shotgun (WGS) entry which is preliminary data.</text>
</comment>
<organism evidence="1 2">
    <name type="scientific">Paenibacillus allorhizosphaerae</name>
    <dbReference type="NCBI Taxonomy" id="2849866"/>
    <lineage>
        <taxon>Bacteria</taxon>
        <taxon>Bacillati</taxon>
        <taxon>Bacillota</taxon>
        <taxon>Bacilli</taxon>
        <taxon>Bacillales</taxon>
        <taxon>Paenibacillaceae</taxon>
        <taxon>Paenibacillus</taxon>
    </lineage>
</organism>
<dbReference type="EMBL" id="CAJVCE010000049">
    <property type="protein sequence ID" value="CAG7658851.1"/>
    <property type="molecule type" value="Genomic_DNA"/>
</dbReference>
<evidence type="ECO:0000313" key="1">
    <source>
        <dbReference type="EMBL" id="CAG7658851.1"/>
    </source>
</evidence>
<accession>A0ABM8VUK8</accession>
<keyword evidence="2" id="KW-1185">Reference proteome</keyword>
<proteinExistence type="predicted"/>
<name>A0ABM8VUK8_9BACL</name>
<dbReference type="Proteomes" id="UP000730618">
    <property type="component" value="Unassembled WGS sequence"/>
</dbReference>
<sequence length="88" mass="9666">MNKYESLIGVVIEKLDQTYRDLSMVRNGLASALEGQSDESIRDTPELIQQIAKSGAAIKAAPYSFRTFNLARCSLGAMPLNCLNCLLK</sequence>
<evidence type="ECO:0000313" key="2">
    <source>
        <dbReference type="Proteomes" id="UP000730618"/>
    </source>
</evidence>
<protein>
    <submittedName>
        <fullName evidence="1">Uncharacterized protein</fullName>
    </submittedName>
</protein>
<gene>
    <name evidence="1" type="ORF">PAECIP111802_07190</name>
</gene>
<reference evidence="1 2" key="1">
    <citation type="submission" date="2021-06" db="EMBL/GenBank/DDBJ databases">
        <authorList>
            <person name="Criscuolo A."/>
        </authorList>
    </citation>
    <scope>NUCLEOTIDE SEQUENCE [LARGE SCALE GENOMIC DNA]</scope>
    <source>
        <strain evidence="2">CIP 111802</strain>
    </source>
</reference>